<evidence type="ECO:0000313" key="2">
    <source>
        <dbReference type="EMBL" id="CAG7727025.1"/>
    </source>
</evidence>
<evidence type="ECO:0000256" key="1">
    <source>
        <dbReference type="SAM" id="Phobius"/>
    </source>
</evidence>
<dbReference type="EMBL" id="CAJVCH010143019">
    <property type="protein sequence ID" value="CAG7727025.1"/>
    <property type="molecule type" value="Genomic_DNA"/>
</dbReference>
<feature type="transmembrane region" description="Helical" evidence="1">
    <location>
        <begin position="254"/>
        <end position="276"/>
    </location>
</feature>
<feature type="transmembrane region" description="Helical" evidence="1">
    <location>
        <begin position="7"/>
        <end position="28"/>
    </location>
</feature>
<organism evidence="2 3">
    <name type="scientific">Allacma fusca</name>
    <dbReference type="NCBI Taxonomy" id="39272"/>
    <lineage>
        <taxon>Eukaryota</taxon>
        <taxon>Metazoa</taxon>
        <taxon>Ecdysozoa</taxon>
        <taxon>Arthropoda</taxon>
        <taxon>Hexapoda</taxon>
        <taxon>Collembola</taxon>
        <taxon>Symphypleona</taxon>
        <taxon>Sminthuridae</taxon>
        <taxon>Allacma</taxon>
    </lineage>
</organism>
<keyword evidence="1" id="KW-0472">Membrane</keyword>
<name>A0A8J2P041_9HEXA</name>
<keyword evidence="3" id="KW-1185">Reference proteome</keyword>
<comment type="caution">
    <text evidence="2">The sequence shown here is derived from an EMBL/GenBank/DDBJ whole genome shotgun (WGS) entry which is preliminary data.</text>
</comment>
<sequence>MRKSKSIFYYLVNLNALIQTLIIIVQYFATKKSQSVNSSFMHLFRVICNSTGAVLQLQILINPNSIKIFVNSLFYYTINFSGRYKLPQKVQKGLKLDILLKVLYRFAFFYSVLIPIAIFKNPTSPRYSYSLFYKLCKNRLFTPCFVLMEILYALFSWHIILFNIFIFLAYIFATLRLLEAALVGEIQRRGCESEEKLRASELFKIYRSMQILNNELLTVMSPVSLPTVKLACIGIPITLNFMSIRLQDAVPGAGYMVILVFSSIGMIFTLSCWPTAASVNSLSVKLIGKYGFSKREKNTLWPLRVRFSCFNLTRFTSIKVFGFVVYWTMKILLLFPS</sequence>
<feature type="transmembrane region" description="Helical" evidence="1">
    <location>
        <begin position="140"/>
        <end position="173"/>
    </location>
</feature>
<proteinExistence type="predicted"/>
<accession>A0A8J2P041</accession>
<feature type="transmembrane region" description="Helical" evidence="1">
    <location>
        <begin position="98"/>
        <end position="119"/>
    </location>
</feature>
<gene>
    <name evidence="2" type="ORF">AFUS01_LOCUS15896</name>
</gene>
<dbReference type="Proteomes" id="UP000708208">
    <property type="component" value="Unassembled WGS sequence"/>
</dbReference>
<feature type="transmembrane region" description="Helical" evidence="1">
    <location>
        <begin position="315"/>
        <end position="335"/>
    </location>
</feature>
<reference evidence="2" key="1">
    <citation type="submission" date="2021-06" db="EMBL/GenBank/DDBJ databases">
        <authorList>
            <person name="Hodson N. C."/>
            <person name="Mongue J. A."/>
            <person name="Jaron S. K."/>
        </authorList>
    </citation>
    <scope>NUCLEOTIDE SEQUENCE</scope>
</reference>
<dbReference type="AlphaFoldDB" id="A0A8J2P041"/>
<evidence type="ECO:0000313" key="3">
    <source>
        <dbReference type="Proteomes" id="UP000708208"/>
    </source>
</evidence>
<feature type="transmembrane region" description="Helical" evidence="1">
    <location>
        <begin position="68"/>
        <end position="86"/>
    </location>
</feature>
<keyword evidence="1" id="KW-0812">Transmembrane</keyword>
<feature type="transmembrane region" description="Helical" evidence="1">
    <location>
        <begin position="223"/>
        <end position="242"/>
    </location>
</feature>
<keyword evidence="1" id="KW-1133">Transmembrane helix</keyword>
<protein>
    <submittedName>
        <fullName evidence="2">Uncharacterized protein</fullName>
    </submittedName>
</protein>